<feature type="transmembrane region" description="Helical" evidence="1">
    <location>
        <begin position="139"/>
        <end position="157"/>
    </location>
</feature>
<comment type="caution">
    <text evidence="3">The sequence shown here is derived from an EMBL/GenBank/DDBJ whole genome shotgun (WGS) entry which is preliminary data.</text>
</comment>
<feature type="transmembrane region" description="Helical" evidence="1">
    <location>
        <begin position="265"/>
        <end position="284"/>
    </location>
</feature>
<dbReference type="InterPro" id="IPR000620">
    <property type="entry name" value="EamA_dom"/>
</dbReference>
<feature type="transmembrane region" description="Helical" evidence="1">
    <location>
        <begin position="201"/>
        <end position="220"/>
    </location>
</feature>
<feature type="transmembrane region" description="Helical" evidence="1">
    <location>
        <begin position="86"/>
        <end position="106"/>
    </location>
</feature>
<sequence>MTSPSIASPVDRHNMHARGREKLKAHLAVLLFAMLLATSFSFGGMATKVIDPIALTALRYLLTVLVTGVICFKIKRYPFALPKRPGRFLAIGALMSTYMLSMFIALQFTAPVATGAIFTIMPLMSAGFAWLLMRQRTRGRVLVSLSIAAIGAIWVIFRGDIQALLSFDLGKGEMIYLVGVTAHAIYVPLLRKFNENEPPLIFMFWTAVATLGFILIPGTPKLLALDYGSVPPLAWFMVAYLAIVMTLITFLLLQYAAQRLPAPKVLAYSYLTPTFIILLEGALGHGWAPFGVFAGAIITAAGLLAMATLPD</sequence>
<dbReference type="GO" id="GO:0016020">
    <property type="term" value="C:membrane"/>
    <property type="evidence" value="ECO:0007669"/>
    <property type="project" value="InterPro"/>
</dbReference>
<dbReference type="PANTHER" id="PTHR22911">
    <property type="entry name" value="ACYL-MALONYL CONDENSING ENZYME-RELATED"/>
    <property type="match status" value="1"/>
</dbReference>
<dbReference type="AlphaFoldDB" id="A0A4S4A5S1"/>
<keyword evidence="1" id="KW-0472">Membrane</keyword>
<feature type="transmembrane region" description="Helical" evidence="1">
    <location>
        <begin position="112"/>
        <end position="132"/>
    </location>
</feature>
<feature type="transmembrane region" description="Helical" evidence="1">
    <location>
        <begin position="169"/>
        <end position="189"/>
    </location>
</feature>
<feature type="domain" description="EamA" evidence="2">
    <location>
        <begin position="24"/>
        <end position="156"/>
    </location>
</feature>
<feature type="transmembrane region" description="Helical" evidence="1">
    <location>
        <begin position="25"/>
        <end position="47"/>
    </location>
</feature>
<keyword evidence="1" id="KW-1133">Transmembrane helix</keyword>
<feature type="transmembrane region" description="Helical" evidence="1">
    <location>
        <begin position="232"/>
        <end position="253"/>
    </location>
</feature>
<evidence type="ECO:0000256" key="1">
    <source>
        <dbReference type="SAM" id="Phobius"/>
    </source>
</evidence>
<protein>
    <submittedName>
        <fullName evidence="3">DMT family transporter</fullName>
    </submittedName>
</protein>
<evidence type="ECO:0000313" key="4">
    <source>
        <dbReference type="Proteomes" id="UP000310754"/>
    </source>
</evidence>
<name>A0A4S4A5S1_9HYPH</name>
<dbReference type="SUPFAM" id="SSF103481">
    <property type="entry name" value="Multidrug resistance efflux transporter EmrE"/>
    <property type="match status" value="2"/>
</dbReference>
<dbReference type="RefSeq" id="WP_190234699.1">
    <property type="nucleotide sequence ID" value="NZ_SSOA01000001.1"/>
</dbReference>
<dbReference type="Pfam" id="PF00892">
    <property type="entry name" value="EamA"/>
    <property type="match status" value="2"/>
</dbReference>
<evidence type="ECO:0000313" key="3">
    <source>
        <dbReference type="EMBL" id="THF53684.1"/>
    </source>
</evidence>
<proteinExistence type="predicted"/>
<keyword evidence="1" id="KW-0812">Transmembrane</keyword>
<accession>A0A4S4A5S1</accession>
<feature type="transmembrane region" description="Helical" evidence="1">
    <location>
        <begin position="290"/>
        <end position="309"/>
    </location>
</feature>
<gene>
    <name evidence="3" type="ORF">E6C51_00755</name>
</gene>
<feature type="transmembrane region" description="Helical" evidence="1">
    <location>
        <begin position="53"/>
        <end position="74"/>
    </location>
</feature>
<keyword evidence="4" id="KW-1185">Reference proteome</keyword>
<dbReference type="EMBL" id="SSOA01000001">
    <property type="protein sequence ID" value="THF53684.1"/>
    <property type="molecule type" value="Genomic_DNA"/>
</dbReference>
<evidence type="ECO:0000259" key="2">
    <source>
        <dbReference type="Pfam" id="PF00892"/>
    </source>
</evidence>
<dbReference type="InterPro" id="IPR037185">
    <property type="entry name" value="EmrE-like"/>
</dbReference>
<dbReference type="Proteomes" id="UP000310754">
    <property type="component" value="Unassembled WGS sequence"/>
</dbReference>
<feature type="domain" description="EamA" evidence="2">
    <location>
        <begin position="171"/>
        <end position="306"/>
    </location>
</feature>
<reference evidence="3 4" key="1">
    <citation type="submission" date="2019-04" db="EMBL/GenBank/DDBJ databases">
        <title>Rhizobium terrae sp. nov., isolated from a paddy soil.</title>
        <authorList>
            <person name="Lin S.-Y."/>
            <person name="Hameed A."/>
            <person name="Huang H.-I."/>
            <person name="Young C.-C."/>
        </authorList>
    </citation>
    <scope>NUCLEOTIDE SEQUENCE [LARGE SCALE GENOMIC DNA]</scope>
    <source>
        <strain evidence="3 4">CC-HIH110</strain>
    </source>
</reference>
<organism evidence="3 4">
    <name type="scientific">Allorhizobium terrae</name>
    <dbReference type="NCBI Taxonomy" id="1848972"/>
    <lineage>
        <taxon>Bacteria</taxon>
        <taxon>Pseudomonadati</taxon>
        <taxon>Pseudomonadota</taxon>
        <taxon>Alphaproteobacteria</taxon>
        <taxon>Hyphomicrobiales</taxon>
        <taxon>Rhizobiaceae</taxon>
        <taxon>Rhizobium/Agrobacterium group</taxon>
        <taxon>Allorhizobium</taxon>
    </lineage>
</organism>